<dbReference type="Gene3D" id="2.60.40.10">
    <property type="entry name" value="Immunoglobulins"/>
    <property type="match status" value="1"/>
</dbReference>
<dbReference type="Gene3D" id="2.130.10.10">
    <property type="entry name" value="YVTN repeat-like/Quinoprotein amine dehydrogenase"/>
    <property type="match status" value="1"/>
</dbReference>
<reference evidence="3 4" key="1">
    <citation type="submission" date="2021-01" db="EMBL/GenBank/DDBJ databases">
        <title>Sequencing the genomes of 1000 actinobacteria strains.</title>
        <authorList>
            <person name="Klenk H.-P."/>
        </authorList>
    </citation>
    <scope>NUCLEOTIDE SEQUENCE [LARGE SCALE GENOMIC DNA]</scope>
    <source>
        <strain evidence="3 4">DSM 18662</strain>
    </source>
</reference>
<dbReference type="InterPro" id="IPR011047">
    <property type="entry name" value="Quinoprotein_ADH-like_sf"/>
</dbReference>
<dbReference type="Pfam" id="PF18911">
    <property type="entry name" value="PKD_4"/>
    <property type="match status" value="1"/>
</dbReference>
<dbReference type="InterPro" id="IPR013431">
    <property type="entry name" value="Delta_60_rpt"/>
</dbReference>
<comment type="caution">
    <text evidence="3">The sequence shown here is derived from an EMBL/GenBank/DDBJ whole genome shotgun (WGS) entry which is preliminary data.</text>
</comment>
<dbReference type="RefSeq" id="WP_204917041.1">
    <property type="nucleotide sequence ID" value="NZ_BAAAQP010000008.1"/>
</dbReference>
<organism evidence="3 4">
    <name type="scientific">Microlunatus panaciterrae</name>
    <dbReference type="NCBI Taxonomy" id="400768"/>
    <lineage>
        <taxon>Bacteria</taxon>
        <taxon>Bacillati</taxon>
        <taxon>Actinomycetota</taxon>
        <taxon>Actinomycetes</taxon>
        <taxon>Propionibacteriales</taxon>
        <taxon>Propionibacteriaceae</taxon>
        <taxon>Microlunatus</taxon>
    </lineage>
</organism>
<dbReference type="InterPro" id="IPR015943">
    <property type="entry name" value="WD40/YVTN_repeat-like_dom_sf"/>
</dbReference>
<evidence type="ECO:0000313" key="3">
    <source>
        <dbReference type="EMBL" id="MBM7798512.1"/>
    </source>
</evidence>
<dbReference type="SMART" id="SM00089">
    <property type="entry name" value="PKD"/>
    <property type="match status" value="2"/>
</dbReference>
<dbReference type="InterPro" id="IPR022409">
    <property type="entry name" value="PKD/Chitinase_dom"/>
</dbReference>
<keyword evidence="4" id="KW-1185">Reference proteome</keyword>
<dbReference type="InterPro" id="IPR013783">
    <property type="entry name" value="Ig-like_fold"/>
</dbReference>
<feature type="region of interest" description="Disordered" evidence="1">
    <location>
        <begin position="1"/>
        <end position="25"/>
    </location>
</feature>
<dbReference type="InterPro" id="IPR035986">
    <property type="entry name" value="PKD_dom_sf"/>
</dbReference>
<protein>
    <submittedName>
        <fullName evidence="3">PKD repeat protein</fullName>
    </submittedName>
</protein>
<accession>A0ABS2RHS7</accession>
<proteinExistence type="predicted"/>
<feature type="domain" description="PKD" evidence="2">
    <location>
        <begin position="529"/>
        <end position="610"/>
    </location>
</feature>
<name>A0ABS2RHS7_9ACTN</name>
<dbReference type="CDD" id="cd00146">
    <property type="entry name" value="PKD"/>
    <property type="match status" value="1"/>
</dbReference>
<dbReference type="EMBL" id="JAFBCF010000001">
    <property type="protein sequence ID" value="MBM7798512.1"/>
    <property type="molecule type" value="Genomic_DNA"/>
</dbReference>
<dbReference type="SUPFAM" id="SSF50998">
    <property type="entry name" value="Quinoprotein alcohol dehydrogenase-like"/>
    <property type="match status" value="1"/>
</dbReference>
<evidence type="ECO:0000259" key="2">
    <source>
        <dbReference type="PROSITE" id="PS50093"/>
    </source>
</evidence>
<gene>
    <name evidence="3" type="ORF">JOE57_001433</name>
</gene>
<dbReference type="PROSITE" id="PS50093">
    <property type="entry name" value="PKD"/>
    <property type="match status" value="1"/>
</dbReference>
<dbReference type="SUPFAM" id="SSF49299">
    <property type="entry name" value="PKD domain"/>
    <property type="match status" value="1"/>
</dbReference>
<dbReference type="Pfam" id="PF17164">
    <property type="entry name" value="DUF5122"/>
    <property type="match status" value="1"/>
</dbReference>
<evidence type="ECO:0000256" key="1">
    <source>
        <dbReference type="SAM" id="MobiDB-lite"/>
    </source>
</evidence>
<dbReference type="Proteomes" id="UP000704762">
    <property type="component" value="Unassembled WGS sequence"/>
</dbReference>
<sequence>MGSLPASADTAPLNPNDPKTPLTVAGDALPTAQHNGVAWYQTIVGNTVYVVGKFTTARPAGAAPNTNTVVRNNILAYSLTTGALITTFAPSLNGQALAITASPDGTRLYVGGDFTSVSGVTRNRIVALNPSTGAVISTFAPNVSGQVRAIVATNSTVYFGGNFSSVNSRSRGRLAAVQASNGALLSWAPVAANGKVNALALSPDATRIVVGGAFTTLNGSDRPGYGLGQVSATTGGLLPFAANNVVRNAGTESAILSLASDGTNVYGTGYIYGTGGNLEGAFSANWSDGAIKWIEDCHGDSYGVWPTNTAVYVAGHPHYCLNLGGYGEMPSGTAQRAIAFSKAATGVLTKDTRGYPSFTGQPAPSLQNWFPQMTQGTASGQGQAAWTVTGTGSYVVMAGEFPSVNNVPQQGMVRFAVKEIAPNKFGPRATGTNFQPTLSSPQPGQVRVNWVSNFDYDNSILTYRVYRDGGSTPIYTVTQASTWWQRPSLSYLNTGLAGGTHSYRLTVTDPFNNSVAGPTVSITIQGAAGNTAPTASFTSSVSGRTVSVNGSGSSDPDGTIASYAWTFGDGATASGATANHTYAADGTYTVTLKVTDNGGAVNSTSRSVTVGGTQGVVAQDGFGRIVTGGWGTADTGGPWALNGSSGYFAVNNGTGLINLTKAGIGPNAFLGVSATALDTTVTLSMDKVGNGGGTYLSVTGRKVGTSEYLAKVGISSAGAVTLSVTRMVSGTETTLKSAATGLTYSAGQQLQVRLQVTGTSPTTIAAKVWRVGTTQPSGWLVSASDATSGLQSAGGVALRAYLSGSATNFPIVVRFDNLSSLAA</sequence>
<dbReference type="InterPro" id="IPR000601">
    <property type="entry name" value="PKD_dom"/>
</dbReference>
<evidence type="ECO:0000313" key="4">
    <source>
        <dbReference type="Proteomes" id="UP000704762"/>
    </source>
</evidence>